<keyword evidence="3" id="KW-1185">Reference proteome</keyword>
<gene>
    <name evidence="2" type="ORF">KFK09_023933</name>
</gene>
<evidence type="ECO:0000256" key="1">
    <source>
        <dbReference type="SAM" id="MobiDB-lite"/>
    </source>
</evidence>
<organism evidence="2 3">
    <name type="scientific">Dendrobium nobile</name>
    <name type="common">Orchid</name>
    <dbReference type="NCBI Taxonomy" id="94219"/>
    <lineage>
        <taxon>Eukaryota</taxon>
        <taxon>Viridiplantae</taxon>
        <taxon>Streptophyta</taxon>
        <taxon>Embryophyta</taxon>
        <taxon>Tracheophyta</taxon>
        <taxon>Spermatophyta</taxon>
        <taxon>Magnoliopsida</taxon>
        <taxon>Liliopsida</taxon>
        <taxon>Asparagales</taxon>
        <taxon>Orchidaceae</taxon>
        <taxon>Epidendroideae</taxon>
        <taxon>Malaxideae</taxon>
        <taxon>Dendrobiinae</taxon>
        <taxon>Dendrobium</taxon>
    </lineage>
</organism>
<dbReference type="EMBL" id="JAGYWB010000017">
    <property type="protein sequence ID" value="KAI0493808.1"/>
    <property type="molecule type" value="Genomic_DNA"/>
</dbReference>
<proteinExistence type="predicted"/>
<evidence type="ECO:0000313" key="3">
    <source>
        <dbReference type="Proteomes" id="UP000829196"/>
    </source>
</evidence>
<evidence type="ECO:0000313" key="2">
    <source>
        <dbReference type="EMBL" id="KAI0493808.1"/>
    </source>
</evidence>
<feature type="compositionally biased region" description="Gly residues" evidence="1">
    <location>
        <begin position="202"/>
        <end position="217"/>
    </location>
</feature>
<sequence>MDDRPDQDPMVPSSRAIMDPGLLRFDANKERIGAGHNRYFVVPFGGKTTRFRGPRVITVYPAVPFGGEPSVRGHVPRPYWQETVLRMDPSDILDQAFDSLFWVELWIFMGILGRALETFENVWEPLRLRSAFNTAIIGVFGVIPFYGLNPVNSVGLSTEDRAGRDPVWAGSIPVESGRDTLSLSLCVACDLGEIGRNRREQQGGGGRVESEKGGGACDLGRDGLEARFWRRHRELGSGGEEKVENGNGVAPKPCSHLPFIDRVQRQKRDDLAGYPDCFGAVCRIGYCSSRRIQQDLRAFEQDFRQYSWIQ</sequence>
<accession>A0A8T3ACG8</accession>
<reference evidence="2" key="1">
    <citation type="journal article" date="2022" name="Front. Genet.">
        <title>Chromosome-Scale Assembly of the Dendrobium nobile Genome Provides Insights Into the Molecular Mechanism of the Biosynthesis of the Medicinal Active Ingredient of Dendrobium.</title>
        <authorList>
            <person name="Xu Q."/>
            <person name="Niu S.-C."/>
            <person name="Li K.-L."/>
            <person name="Zheng P.-J."/>
            <person name="Zhang X.-J."/>
            <person name="Jia Y."/>
            <person name="Liu Y."/>
            <person name="Niu Y.-X."/>
            <person name="Yu L.-H."/>
            <person name="Chen D.-F."/>
            <person name="Zhang G.-Q."/>
        </authorList>
    </citation>
    <scope>NUCLEOTIDE SEQUENCE</scope>
    <source>
        <tissue evidence="2">Leaf</tissue>
    </source>
</reference>
<dbReference type="Proteomes" id="UP000829196">
    <property type="component" value="Unassembled WGS sequence"/>
</dbReference>
<name>A0A8T3ACG8_DENNO</name>
<dbReference type="AlphaFoldDB" id="A0A8T3ACG8"/>
<feature type="region of interest" description="Disordered" evidence="1">
    <location>
        <begin position="199"/>
        <end position="219"/>
    </location>
</feature>
<comment type="caution">
    <text evidence="2">The sequence shown here is derived from an EMBL/GenBank/DDBJ whole genome shotgun (WGS) entry which is preliminary data.</text>
</comment>
<protein>
    <submittedName>
        <fullName evidence="2">Uncharacterized protein</fullName>
    </submittedName>
</protein>